<keyword evidence="3" id="KW-0560">Oxidoreductase</keyword>
<organism evidence="5 6">
    <name type="scientific">Marvinbryantia formatexigens DSM 14469</name>
    <dbReference type="NCBI Taxonomy" id="478749"/>
    <lineage>
        <taxon>Bacteria</taxon>
        <taxon>Bacillati</taxon>
        <taxon>Bacillota</taxon>
        <taxon>Clostridia</taxon>
        <taxon>Lachnospirales</taxon>
        <taxon>Lachnospiraceae</taxon>
        <taxon>Marvinbryantia</taxon>
    </lineage>
</organism>
<dbReference type="CDD" id="cd08261">
    <property type="entry name" value="Zn_ADH7"/>
    <property type="match status" value="1"/>
</dbReference>
<dbReference type="Gene3D" id="3.90.180.10">
    <property type="entry name" value="Medium-chain alcohol dehydrogenases, catalytic domain"/>
    <property type="match status" value="1"/>
</dbReference>
<sequence length="366" mass="39832">MLYTTENKGGEKMKTILIHEPGKVEIVETEKPAAKEGEALLRVLYGGICGSDLGTYRGTFAYADYPRIPGHEFSAQIVEIGENDRGLKPGMIVTCNPYFNCTHCYSCERGLVNCCESNETLGAQRDGAFSEYITMPVERIYDGRGLSPKQLALIEPFCISYHGVSRADVKPGDKVLVVGAGTIGVLAAIAAKAKGGEVYIADVAPAKLQYAYETFGLAGMILNDDPDTFMDKVNAVTGEHHGFDVAIEAVGLPSTFQNCIDAATFGARVVLIGVGKQNLDFNFTMIQKKELNIFGSRNALKKDFLELIDLVKTGEVDLEKIVMNPDAAEPEKRSEYELDEAAAAFEEFSRFGGSKLKVVIHFADPQ</sequence>
<keyword evidence="6" id="KW-1185">Reference proteome</keyword>
<dbReference type="InterPro" id="IPR011032">
    <property type="entry name" value="GroES-like_sf"/>
</dbReference>
<dbReference type="InterPro" id="IPR020843">
    <property type="entry name" value="ER"/>
</dbReference>
<dbReference type="InterPro" id="IPR036291">
    <property type="entry name" value="NAD(P)-bd_dom_sf"/>
</dbReference>
<dbReference type="GO" id="GO:0016491">
    <property type="term" value="F:oxidoreductase activity"/>
    <property type="evidence" value="ECO:0007669"/>
    <property type="project" value="UniProtKB-KW"/>
</dbReference>
<dbReference type="SUPFAM" id="SSF51735">
    <property type="entry name" value="NAD(P)-binding Rossmann-fold domains"/>
    <property type="match status" value="1"/>
</dbReference>
<dbReference type="Pfam" id="PF00107">
    <property type="entry name" value="ADH_zinc_N"/>
    <property type="match status" value="1"/>
</dbReference>
<name>C6LKQ5_9FIRM</name>
<keyword evidence="2" id="KW-0862">Zinc</keyword>
<dbReference type="STRING" id="168384.SAMN05660368_03087"/>
<feature type="domain" description="Enoyl reductase (ER)" evidence="4">
    <location>
        <begin position="19"/>
        <end position="360"/>
    </location>
</feature>
<dbReference type="InterPro" id="IPR013149">
    <property type="entry name" value="ADH-like_C"/>
</dbReference>
<proteinExistence type="predicted"/>
<evidence type="ECO:0000256" key="1">
    <source>
        <dbReference type="ARBA" id="ARBA00022723"/>
    </source>
</evidence>
<dbReference type="SMART" id="SM00829">
    <property type="entry name" value="PKS_ER"/>
    <property type="match status" value="1"/>
</dbReference>
<evidence type="ECO:0000259" key="4">
    <source>
        <dbReference type="SMART" id="SM00829"/>
    </source>
</evidence>
<dbReference type="GO" id="GO:0046872">
    <property type="term" value="F:metal ion binding"/>
    <property type="evidence" value="ECO:0007669"/>
    <property type="project" value="UniProtKB-KW"/>
</dbReference>
<dbReference type="InterPro" id="IPR013154">
    <property type="entry name" value="ADH-like_N"/>
</dbReference>
<evidence type="ECO:0000313" key="5">
    <source>
        <dbReference type="EMBL" id="EET58791.1"/>
    </source>
</evidence>
<protein>
    <submittedName>
        <fullName evidence="5">Chlorophyll synthesis pathway protein BchC</fullName>
    </submittedName>
</protein>
<gene>
    <name evidence="5" type="ORF">BRYFOR_09251</name>
</gene>
<dbReference type="InterPro" id="IPR050129">
    <property type="entry name" value="Zn_alcohol_dh"/>
</dbReference>
<reference evidence="5" key="1">
    <citation type="submission" date="2009-07" db="EMBL/GenBank/DDBJ databases">
        <authorList>
            <person name="Weinstock G."/>
            <person name="Sodergren E."/>
            <person name="Clifton S."/>
            <person name="Fulton L."/>
            <person name="Fulton B."/>
            <person name="Courtney L."/>
            <person name="Fronick C."/>
            <person name="Harrison M."/>
            <person name="Strong C."/>
            <person name="Farmer C."/>
            <person name="Delahaunty K."/>
            <person name="Markovic C."/>
            <person name="Hall O."/>
            <person name="Minx P."/>
            <person name="Tomlinson C."/>
            <person name="Mitreva M."/>
            <person name="Nelson J."/>
            <person name="Hou S."/>
            <person name="Wollam A."/>
            <person name="Pepin K.H."/>
            <person name="Johnson M."/>
            <person name="Bhonagiri V."/>
            <person name="Nash W.E."/>
            <person name="Warren W."/>
            <person name="Chinwalla A."/>
            <person name="Mardis E.R."/>
            <person name="Wilson R.K."/>
        </authorList>
    </citation>
    <scope>NUCLEOTIDE SEQUENCE [LARGE SCALE GENOMIC DNA]</scope>
    <source>
        <strain evidence="5">DSM 14469</strain>
    </source>
</reference>
<dbReference type="Proteomes" id="UP000005561">
    <property type="component" value="Unassembled WGS sequence"/>
</dbReference>
<dbReference type="eggNOG" id="COG1063">
    <property type="taxonomic scope" value="Bacteria"/>
</dbReference>
<evidence type="ECO:0000313" key="6">
    <source>
        <dbReference type="Proteomes" id="UP000005561"/>
    </source>
</evidence>
<dbReference type="PANTHER" id="PTHR43401:SF2">
    <property type="entry name" value="L-THREONINE 3-DEHYDROGENASE"/>
    <property type="match status" value="1"/>
</dbReference>
<comment type="caution">
    <text evidence="5">The sequence shown here is derived from an EMBL/GenBank/DDBJ whole genome shotgun (WGS) entry which is preliminary data.</text>
</comment>
<dbReference type="PANTHER" id="PTHR43401">
    <property type="entry name" value="L-THREONINE 3-DEHYDROGENASE"/>
    <property type="match status" value="1"/>
</dbReference>
<dbReference type="SUPFAM" id="SSF50129">
    <property type="entry name" value="GroES-like"/>
    <property type="match status" value="1"/>
</dbReference>
<dbReference type="Gene3D" id="3.40.50.720">
    <property type="entry name" value="NAD(P)-binding Rossmann-like Domain"/>
    <property type="match status" value="1"/>
</dbReference>
<keyword evidence="1" id="KW-0479">Metal-binding</keyword>
<evidence type="ECO:0000256" key="3">
    <source>
        <dbReference type="ARBA" id="ARBA00023002"/>
    </source>
</evidence>
<evidence type="ECO:0000256" key="2">
    <source>
        <dbReference type="ARBA" id="ARBA00022833"/>
    </source>
</evidence>
<dbReference type="EMBL" id="ACCL02000025">
    <property type="protein sequence ID" value="EET58791.1"/>
    <property type="molecule type" value="Genomic_DNA"/>
</dbReference>
<dbReference type="Pfam" id="PF08240">
    <property type="entry name" value="ADH_N"/>
    <property type="match status" value="1"/>
</dbReference>
<accession>C6LKQ5</accession>
<dbReference type="AlphaFoldDB" id="C6LKQ5"/>